<dbReference type="OrthoDB" id="1896642at2759"/>
<dbReference type="Pfam" id="PF00319">
    <property type="entry name" value="SRF-TF"/>
    <property type="match status" value="1"/>
</dbReference>
<comment type="subcellular location">
    <subcellularLocation>
        <location evidence="1">Nucleus</location>
    </subcellularLocation>
</comment>
<name>A0A9J6B6W2_SOLCO</name>
<keyword evidence="5" id="KW-0539">Nucleus</keyword>
<keyword evidence="8" id="KW-1185">Reference proteome</keyword>
<dbReference type="PANTHER" id="PTHR11945">
    <property type="entry name" value="MADS BOX PROTEIN"/>
    <property type="match status" value="1"/>
</dbReference>
<evidence type="ECO:0000256" key="4">
    <source>
        <dbReference type="ARBA" id="ARBA00023163"/>
    </source>
</evidence>
<dbReference type="PANTHER" id="PTHR11945:SF535">
    <property type="entry name" value="AGAMOUS-LIKE MADS-BOX PROTEIN AGL29"/>
    <property type="match status" value="1"/>
</dbReference>
<dbReference type="InterPro" id="IPR002100">
    <property type="entry name" value="TF_MADSbox"/>
</dbReference>
<dbReference type="AlphaFoldDB" id="A0A9J6B6W2"/>
<dbReference type="SMART" id="SM00432">
    <property type="entry name" value="MADS"/>
    <property type="match status" value="1"/>
</dbReference>
<evidence type="ECO:0000259" key="6">
    <source>
        <dbReference type="PROSITE" id="PS50066"/>
    </source>
</evidence>
<organism evidence="7 8">
    <name type="scientific">Solanum commersonii</name>
    <name type="common">Commerson's wild potato</name>
    <name type="synonym">Commerson's nightshade</name>
    <dbReference type="NCBI Taxonomy" id="4109"/>
    <lineage>
        <taxon>Eukaryota</taxon>
        <taxon>Viridiplantae</taxon>
        <taxon>Streptophyta</taxon>
        <taxon>Embryophyta</taxon>
        <taxon>Tracheophyta</taxon>
        <taxon>Spermatophyta</taxon>
        <taxon>Magnoliopsida</taxon>
        <taxon>eudicotyledons</taxon>
        <taxon>Gunneridae</taxon>
        <taxon>Pentapetalae</taxon>
        <taxon>asterids</taxon>
        <taxon>lamiids</taxon>
        <taxon>Solanales</taxon>
        <taxon>Solanaceae</taxon>
        <taxon>Solanoideae</taxon>
        <taxon>Solaneae</taxon>
        <taxon>Solanum</taxon>
    </lineage>
</organism>
<dbReference type="Gene3D" id="3.40.1810.10">
    <property type="entry name" value="Transcription factor, MADS-box"/>
    <property type="match status" value="1"/>
</dbReference>
<dbReference type="SUPFAM" id="SSF55455">
    <property type="entry name" value="SRF-like"/>
    <property type="match status" value="1"/>
</dbReference>
<keyword evidence="2" id="KW-0805">Transcription regulation</keyword>
<protein>
    <recommendedName>
        <fullName evidence="6">MADS-box domain-containing protein</fullName>
    </recommendedName>
</protein>
<comment type="caution">
    <text evidence="7">The sequence shown here is derived from an EMBL/GenBank/DDBJ whole genome shotgun (WGS) entry which is preliminary data.</text>
</comment>
<feature type="domain" description="MADS-box" evidence="6">
    <location>
        <begin position="7"/>
        <end position="67"/>
    </location>
</feature>
<dbReference type="Proteomes" id="UP000824120">
    <property type="component" value="Chromosome 1"/>
</dbReference>
<evidence type="ECO:0000256" key="5">
    <source>
        <dbReference type="ARBA" id="ARBA00023242"/>
    </source>
</evidence>
<gene>
    <name evidence="7" type="ORF">H5410_004163</name>
</gene>
<evidence type="ECO:0000256" key="3">
    <source>
        <dbReference type="ARBA" id="ARBA00023125"/>
    </source>
</evidence>
<dbReference type="GO" id="GO:0005634">
    <property type="term" value="C:nucleus"/>
    <property type="evidence" value="ECO:0007669"/>
    <property type="project" value="UniProtKB-SubCell"/>
</dbReference>
<evidence type="ECO:0000313" key="8">
    <source>
        <dbReference type="Proteomes" id="UP000824120"/>
    </source>
</evidence>
<evidence type="ECO:0000256" key="2">
    <source>
        <dbReference type="ARBA" id="ARBA00023015"/>
    </source>
</evidence>
<dbReference type="GO" id="GO:0046983">
    <property type="term" value="F:protein dimerization activity"/>
    <property type="evidence" value="ECO:0007669"/>
    <property type="project" value="InterPro"/>
</dbReference>
<reference evidence="7 8" key="1">
    <citation type="submission" date="2020-09" db="EMBL/GenBank/DDBJ databases">
        <title>De no assembly of potato wild relative species, Solanum commersonii.</title>
        <authorList>
            <person name="Cho K."/>
        </authorList>
    </citation>
    <scope>NUCLEOTIDE SEQUENCE [LARGE SCALE GENOMIC DNA]</scope>
    <source>
        <strain evidence="7">LZ3.2</strain>
        <tissue evidence="7">Leaf</tissue>
    </source>
</reference>
<keyword evidence="3" id="KW-0238">DNA-binding</keyword>
<proteinExistence type="predicted"/>
<sequence>MENEIKKGKQKIELKIIESERARAISFSKRKKTLFQDAEKLANKSGDEVGVMLFFTCGKPFSCSSTSIEDIFDKFLKEKLEDRQRNHAKGKSIGFDELVDLRKELQTLNEKERRRILMYKIMHPGSEIPPDKHIEEQRVAILLRKKMRVLELIIHMELLTEVLDARAILVEVFISDRVC</sequence>
<dbReference type="GO" id="GO:0000978">
    <property type="term" value="F:RNA polymerase II cis-regulatory region sequence-specific DNA binding"/>
    <property type="evidence" value="ECO:0007669"/>
    <property type="project" value="TreeGrafter"/>
</dbReference>
<dbReference type="InterPro" id="IPR036879">
    <property type="entry name" value="TF_MADSbox_sf"/>
</dbReference>
<evidence type="ECO:0000256" key="1">
    <source>
        <dbReference type="ARBA" id="ARBA00004123"/>
    </source>
</evidence>
<dbReference type="PROSITE" id="PS50066">
    <property type="entry name" value="MADS_BOX_2"/>
    <property type="match status" value="1"/>
</dbReference>
<accession>A0A9J6B6W2</accession>
<evidence type="ECO:0000313" key="7">
    <source>
        <dbReference type="EMBL" id="KAG5632446.1"/>
    </source>
</evidence>
<dbReference type="EMBL" id="JACXVP010000001">
    <property type="protein sequence ID" value="KAG5632446.1"/>
    <property type="molecule type" value="Genomic_DNA"/>
</dbReference>
<keyword evidence="4" id="KW-0804">Transcription</keyword>
<dbReference type="GO" id="GO:0000981">
    <property type="term" value="F:DNA-binding transcription factor activity, RNA polymerase II-specific"/>
    <property type="evidence" value="ECO:0007669"/>
    <property type="project" value="TreeGrafter"/>
</dbReference>
<dbReference type="PRINTS" id="PR00404">
    <property type="entry name" value="MADSDOMAIN"/>
</dbReference>